<dbReference type="Pfam" id="PF01850">
    <property type="entry name" value="PIN"/>
    <property type="match status" value="1"/>
</dbReference>
<dbReference type="GO" id="GO:0046872">
    <property type="term" value="F:metal ion binding"/>
    <property type="evidence" value="ECO:0007669"/>
    <property type="project" value="UniProtKB-KW"/>
</dbReference>
<keyword evidence="4" id="KW-0378">Hydrolase</keyword>
<evidence type="ECO:0000259" key="8">
    <source>
        <dbReference type="Pfam" id="PF01850"/>
    </source>
</evidence>
<gene>
    <name evidence="9" type="ORF">DV707_02325</name>
</gene>
<protein>
    <submittedName>
        <fullName evidence="9">PIN domain-containing protein</fullName>
    </submittedName>
</protein>
<feature type="compositionally biased region" description="Basic and acidic residues" evidence="7">
    <location>
        <begin position="1"/>
        <end position="12"/>
    </location>
</feature>
<dbReference type="GO" id="GO:0016787">
    <property type="term" value="F:hydrolase activity"/>
    <property type="evidence" value="ECO:0007669"/>
    <property type="project" value="UniProtKB-KW"/>
</dbReference>
<dbReference type="PANTHER" id="PTHR33653">
    <property type="entry name" value="RIBONUCLEASE VAPC2"/>
    <property type="match status" value="1"/>
</dbReference>
<dbReference type="PANTHER" id="PTHR33653:SF1">
    <property type="entry name" value="RIBONUCLEASE VAPC2"/>
    <property type="match status" value="1"/>
</dbReference>
<evidence type="ECO:0000256" key="3">
    <source>
        <dbReference type="ARBA" id="ARBA00022723"/>
    </source>
</evidence>
<feature type="region of interest" description="Disordered" evidence="7">
    <location>
        <begin position="1"/>
        <end position="21"/>
    </location>
</feature>
<accession>A0A4D6H6R6</accession>
<evidence type="ECO:0000256" key="1">
    <source>
        <dbReference type="ARBA" id="ARBA00001946"/>
    </source>
</evidence>
<evidence type="ECO:0000256" key="5">
    <source>
        <dbReference type="ARBA" id="ARBA00022842"/>
    </source>
</evidence>
<dbReference type="KEGG" id="hlm:DV707_02325"/>
<dbReference type="GO" id="GO:0004518">
    <property type="term" value="F:nuclease activity"/>
    <property type="evidence" value="ECO:0007669"/>
    <property type="project" value="UniProtKB-KW"/>
</dbReference>
<evidence type="ECO:0000256" key="4">
    <source>
        <dbReference type="ARBA" id="ARBA00022801"/>
    </source>
</evidence>
<dbReference type="AlphaFoldDB" id="A0A4D6H6R6"/>
<dbReference type="EMBL" id="CP031311">
    <property type="protein sequence ID" value="QCC48832.1"/>
    <property type="molecule type" value="Genomic_DNA"/>
</dbReference>
<evidence type="ECO:0000256" key="6">
    <source>
        <dbReference type="ARBA" id="ARBA00038093"/>
    </source>
</evidence>
<feature type="domain" description="PIN" evidence="8">
    <location>
        <begin position="31"/>
        <end position="146"/>
    </location>
</feature>
<evidence type="ECO:0000256" key="7">
    <source>
        <dbReference type="SAM" id="MobiDB-lite"/>
    </source>
</evidence>
<name>A0A4D6H6R6_9EURY</name>
<evidence type="ECO:0000256" key="2">
    <source>
        <dbReference type="ARBA" id="ARBA00022722"/>
    </source>
</evidence>
<dbReference type="Gene3D" id="3.40.50.1010">
    <property type="entry name" value="5'-nuclease"/>
    <property type="match status" value="1"/>
</dbReference>
<evidence type="ECO:0000313" key="9">
    <source>
        <dbReference type="EMBL" id="QCC48832.1"/>
    </source>
</evidence>
<dbReference type="InterPro" id="IPR029060">
    <property type="entry name" value="PIN-like_dom_sf"/>
</dbReference>
<dbReference type="InterPro" id="IPR002716">
    <property type="entry name" value="PIN_dom"/>
</dbReference>
<reference evidence="9 10" key="1">
    <citation type="journal article" date="2019" name="Nat. Commun.">
        <title>A new type of DNA phosphorothioation-based antiviral system in archaea.</title>
        <authorList>
            <person name="Xiong L."/>
            <person name="Liu S."/>
            <person name="Chen S."/>
            <person name="Xiao Y."/>
            <person name="Zhu B."/>
            <person name="Gao Y."/>
            <person name="Zhang Y."/>
            <person name="Chen B."/>
            <person name="Luo J."/>
            <person name="Deng Z."/>
            <person name="Chen X."/>
            <person name="Wang L."/>
            <person name="Chen S."/>
        </authorList>
    </citation>
    <scope>NUCLEOTIDE SEQUENCE [LARGE SCALE GENOMIC DNA]</scope>
    <source>
        <strain evidence="9 10">CGMCC 1.10331</strain>
    </source>
</reference>
<evidence type="ECO:0000313" key="10">
    <source>
        <dbReference type="Proteomes" id="UP000296733"/>
    </source>
</evidence>
<sequence>MPKTSTRCETRSTRPTSATSRRFASCGSDSVILDTAFVLDLLAGDEGAEQKAESLEESGVVMKLPAMTVTELYIGIGTGVADEEEERQIRRIIEALPFIPMDVDLSRRAGRMLGESGNVVGKGDAAIAAAAEREDEAVLTRNVDDFETLGVDVETY</sequence>
<organism evidence="9 10">
    <name type="scientific">Halobellus limi</name>
    <dbReference type="NCBI Taxonomy" id="699433"/>
    <lineage>
        <taxon>Archaea</taxon>
        <taxon>Methanobacteriati</taxon>
        <taxon>Methanobacteriota</taxon>
        <taxon>Stenosarchaea group</taxon>
        <taxon>Halobacteria</taxon>
        <taxon>Halobacteriales</taxon>
        <taxon>Haloferacaceae</taxon>
        <taxon>Halobellus</taxon>
    </lineage>
</organism>
<keyword evidence="3" id="KW-0479">Metal-binding</keyword>
<comment type="similarity">
    <text evidence="6">Belongs to the PINc/VapC protein family.</text>
</comment>
<keyword evidence="2" id="KW-0540">Nuclease</keyword>
<comment type="cofactor">
    <cofactor evidence="1">
        <name>Mg(2+)</name>
        <dbReference type="ChEBI" id="CHEBI:18420"/>
    </cofactor>
</comment>
<dbReference type="InterPro" id="IPR050556">
    <property type="entry name" value="Type_II_TA_system_RNase"/>
</dbReference>
<dbReference type="Proteomes" id="UP000296733">
    <property type="component" value="Chromosome"/>
</dbReference>
<dbReference type="SUPFAM" id="SSF88723">
    <property type="entry name" value="PIN domain-like"/>
    <property type="match status" value="1"/>
</dbReference>
<keyword evidence="5" id="KW-0460">Magnesium</keyword>
<proteinExistence type="inferred from homology"/>